<dbReference type="AlphaFoldDB" id="A0A5K7YDD1"/>
<gene>
    <name evidence="1" type="ORF">DSCA_09060</name>
</gene>
<dbReference type="EMBL" id="AP021874">
    <property type="protein sequence ID" value="BBO66976.1"/>
    <property type="molecule type" value="Genomic_DNA"/>
</dbReference>
<dbReference type="Pfam" id="PF00702">
    <property type="entry name" value="Hydrolase"/>
    <property type="match status" value="1"/>
</dbReference>
<keyword evidence="1" id="KW-0378">Hydrolase</keyword>
<dbReference type="Proteomes" id="UP000427906">
    <property type="component" value="Chromosome"/>
</dbReference>
<accession>A0A5K7YDD1</accession>
<dbReference type="PANTHER" id="PTHR46191:SF2">
    <property type="entry name" value="HALOACID DEHALOGENASE-LIKE HYDROLASE DOMAIN-CONTAINING PROTEIN 3"/>
    <property type="match status" value="1"/>
</dbReference>
<dbReference type="RefSeq" id="WP_167527600.1">
    <property type="nucleotide sequence ID" value="NZ_AP021874.1"/>
</dbReference>
<sequence length="284" mass="31191">MSIEPGRLNAHIRPLAPIPTGVAPDLSGMQPFSAVLFDVYGTLIISGAGEPGGHRKATDGVGDLRPLLKRHGIDQSPEQLVGALYRTIHRDHDNSRRKGMAFPEVDIVQVWRRVLGSNDLPRLKDFALEYELIVNPVYPMPGLRDLLDACQTGKVPMGLISNAQFYTVLLLRHILGGPLEKRGFDPRLLFFSWQEGHAKPSAVMFMRARKTLSDMGIAPSSVLYVGNDMQKDIIPAGNVGFKTGLFAGDRRSWRPMETADAGRGRQPDLVVTDLRQLVPGAANP</sequence>
<dbReference type="InterPro" id="IPR036412">
    <property type="entry name" value="HAD-like_sf"/>
</dbReference>
<evidence type="ECO:0000313" key="2">
    <source>
        <dbReference type="Proteomes" id="UP000427906"/>
    </source>
</evidence>
<dbReference type="GO" id="GO:0016787">
    <property type="term" value="F:hydrolase activity"/>
    <property type="evidence" value="ECO:0007669"/>
    <property type="project" value="UniProtKB-KW"/>
</dbReference>
<protein>
    <submittedName>
        <fullName evidence="1">Hydrolase</fullName>
    </submittedName>
</protein>
<keyword evidence="2" id="KW-1185">Reference proteome</keyword>
<dbReference type="InterPro" id="IPR051828">
    <property type="entry name" value="HAD-like_hydrolase_domain"/>
</dbReference>
<dbReference type="Gene3D" id="3.40.50.1000">
    <property type="entry name" value="HAD superfamily/HAD-like"/>
    <property type="match status" value="1"/>
</dbReference>
<dbReference type="PANTHER" id="PTHR46191">
    <property type="match status" value="1"/>
</dbReference>
<name>A0A5K7YDD1_9BACT</name>
<organism evidence="1 2">
    <name type="scientific">Desulfosarcina alkanivorans</name>
    <dbReference type="NCBI Taxonomy" id="571177"/>
    <lineage>
        <taxon>Bacteria</taxon>
        <taxon>Pseudomonadati</taxon>
        <taxon>Thermodesulfobacteriota</taxon>
        <taxon>Desulfobacteria</taxon>
        <taxon>Desulfobacterales</taxon>
        <taxon>Desulfosarcinaceae</taxon>
        <taxon>Desulfosarcina</taxon>
    </lineage>
</organism>
<reference evidence="1 2" key="1">
    <citation type="submission" date="2019-11" db="EMBL/GenBank/DDBJ databases">
        <title>Comparative genomics of hydrocarbon-degrading Desulfosarcina strains.</title>
        <authorList>
            <person name="Watanabe M."/>
            <person name="Kojima H."/>
            <person name="Fukui M."/>
        </authorList>
    </citation>
    <scope>NUCLEOTIDE SEQUENCE [LARGE SCALE GENOMIC DNA]</scope>
    <source>
        <strain evidence="1 2">PL12</strain>
    </source>
</reference>
<evidence type="ECO:0000313" key="1">
    <source>
        <dbReference type="EMBL" id="BBO66976.1"/>
    </source>
</evidence>
<dbReference type="InterPro" id="IPR023214">
    <property type="entry name" value="HAD_sf"/>
</dbReference>
<proteinExistence type="predicted"/>
<dbReference type="KEGG" id="dalk:DSCA_09060"/>
<dbReference type="SUPFAM" id="SSF56784">
    <property type="entry name" value="HAD-like"/>
    <property type="match status" value="1"/>
</dbReference>